<dbReference type="Proteomes" id="UP000658733">
    <property type="component" value="Unassembled WGS sequence"/>
</dbReference>
<dbReference type="InterPro" id="IPR027639">
    <property type="entry name" value="ComB_archaeal"/>
</dbReference>
<dbReference type="EC" id="3.1.3.71" evidence="3 7"/>
<dbReference type="PANTHER" id="PTHR37311:SF1">
    <property type="entry name" value="2-PHOSPHOSULFOLACTATE PHOSPHATASE-RELATED"/>
    <property type="match status" value="1"/>
</dbReference>
<dbReference type="InterPro" id="IPR005238">
    <property type="entry name" value="ComB-like"/>
</dbReference>
<proteinExistence type="inferred from homology"/>
<dbReference type="GO" id="GO:0050532">
    <property type="term" value="F:2-phosphosulfolactate phosphatase activity"/>
    <property type="evidence" value="ECO:0007669"/>
    <property type="project" value="UniProtKB-UniRule"/>
</dbReference>
<evidence type="ECO:0000313" key="9">
    <source>
        <dbReference type="Proteomes" id="UP000658733"/>
    </source>
</evidence>
<accession>A0A843AH25</accession>
<organism evidence="8 9">
    <name type="scientific">Methanobrevibacter arboriphilus</name>
    <dbReference type="NCBI Taxonomy" id="39441"/>
    <lineage>
        <taxon>Archaea</taxon>
        <taxon>Methanobacteriati</taxon>
        <taxon>Methanobacteriota</taxon>
        <taxon>Methanomada group</taxon>
        <taxon>Methanobacteria</taxon>
        <taxon>Methanobacteriales</taxon>
        <taxon>Methanobacteriaceae</taxon>
        <taxon>Methanobrevibacter</taxon>
    </lineage>
</organism>
<comment type="cofactor">
    <cofactor evidence="1">
        <name>Mg(2+)</name>
        <dbReference type="ChEBI" id="CHEBI:18420"/>
    </cofactor>
</comment>
<evidence type="ECO:0000256" key="2">
    <source>
        <dbReference type="ARBA" id="ARBA00009997"/>
    </source>
</evidence>
<evidence type="ECO:0000256" key="6">
    <source>
        <dbReference type="ARBA" id="ARBA00033711"/>
    </source>
</evidence>
<dbReference type="GO" id="GO:0019295">
    <property type="term" value="P:coenzyme M biosynthetic process"/>
    <property type="evidence" value="ECO:0007669"/>
    <property type="project" value="InterPro"/>
</dbReference>
<keyword evidence="4 8" id="KW-0378">Hydrolase</keyword>
<name>A0A843AH25_METAZ</name>
<dbReference type="NCBIfam" id="TIGR00298">
    <property type="entry name" value="2-phosphosulfolactate phosphatase"/>
    <property type="match status" value="1"/>
</dbReference>
<dbReference type="PANTHER" id="PTHR37311">
    <property type="entry name" value="2-PHOSPHOSULFOLACTATE PHOSPHATASE-RELATED"/>
    <property type="match status" value="1"/>
</dbReference>
<evidence type="ECO:0000256" key="4">
    <source>
        <dbReference type="ARBA" id="ARBA00022801"/>
    </source>
</evidence>
<evidence type="ECO:0000256" key="5">
    <source>
        <dbReference type="ARBA" id="ARBA00022842"/>
    </source>
</evidence>
<evidence type="ECO:0000256" key="7">
    <source>
        <dbReference type="NCBIfam" id="TIGR00298"/>
    </source>
</evidence>
<dbReference type="SUPFAM" id="SSF142823">
    <property type="entry name" value="ComB-like"/>
    <property type="match status" value="1"/>
</dbReference>
<evidence type="ECO:0000313" key="8">
    <source>
        <dbReference type="EMBL" id="MBF4468426.1"/>
    </source>
</evidence>
<dbReference type="GO" id="GO:0050545">
    <property type="term" value="F:sulfopyruvate decarboxylase activity"/>
    <property type="evidence" value="ECO:0007669"/>
    <property type="project" value="TreeGrafter"/>
</dbReference>
<dbReference type="Gene3D" id="3.90.1560.10">
    <property type="entry name" value="ComB-like"/>
    <property type="match status" value="1"/>
</dbReference>
<protein>
    <recommendedName>
        <fullName evidence="3 7">2-phosphosulfolactate phosphatase</fullName>
        <ecNumber evidence="3 7">3.1.3.71</ecNumber>
    </recommendedName>
</protein>
<gene>
    <name evidence="8" type="primary">comB</name>
    <name evidence="8" type="ORF">ISP01_03375</name>
</gene>
<evidence type="ECO:0000256" key="1">
    <source>
        <dbReference type="ARBA" id="ARBA00001946"/>
    </source>
</evidence>
<dbReference type="GO" id="GO:0000287">
    <property type="term" value="F:magnesium ion binding"/>
    <property type="evidence" value="ECO:0007669"/>
    <property type="project" value="InterPro"/>
</dbReference>
<comment type="catalytic activity">
    <reaction evidence="6">
        <text>(2R)-O-phospho-3-sulfolactate + H2O = (2R)-3-sulfolactate + phosphate</text>
        <dbReference type="Rhea" id="RHEA:23416"/>
        <dbReference type="ChEBI" id="CHEBI:15377"/>
        <dbReference type="ChEBI" id="CHEBI:15597"/>
        <dbReference type="ChEBI" id="CHEBI:43474"/>
        <dbReference type="ChEBI" id="CHEBI:58738"/>
        <dbReference type="EC" id="3.1.3.71"/>
    </reaction>
</comment>
<comment type="caution">
    <text evidence="8">The sequence shown here is derived from an EMBL/GenBank/DDBJ whole genome shotgun (WGS) entry which is preliminary data.</text>
</comment>
<evidence type="ECO:0000256" key="3">
    <source>
        <dbReference type="ARBA" id="ARBA00012953"/>
    </source>
</evidence>
<dbReference type="AlphaFoldDB" id="A0A843AH25"/>
<dbReference type="InterPro" id="IPR036702">
    <property type="entry name" value="ComB-like_sf"/>
</dbReference>
<sequence>MEVTLNLEKTNSKDISIMVDAFRASTSITLALDKFNEVIPTFTPEKAKKIAKEKNGILAGERMGKALEGFDIGNSPVEINELNTKLKTLILTTSNGTRILKNMRSTVLIGCFINAKAVAKKSLILAKENNYKHIDVVMAGWKGNFAIEDFLASGEILYWIQKELCENHKIGEDFDISEYAQSAILASRDYEKLKEVVYNTKSSKRLKKLGYEKDIELSLKKNINNNVAIYNEGVLKLFK</sequence>
<comment type="similarity">
    <text evidence="2">Belongs to the ComB family.</text>
</comment>
<dbReference type="EMBL" id="JADIIN010000023">
    <property type="protein sequence ID" value="MBF4468426.1"/>
    <property type="molecule type" value="Genomic_DNA"/>
</dbReference>
<keyword evidence="5" id="KW-0460">Magnesium</keyword>
<reference evidence="8" key="1">
    <citation type="submission" date="2020-10" db="EMBL/GenBank/DDBJ databases">
        <title>Dehalococcoides mccartyi of a TCE/Cr reducing biochatode.</title>
        <authorList>
            <person name="Matturro B."/>
        </authorList>
    </citation>
    <scope>NUCLEOTIDE SEQUENCE</scope>
    <source>
        <strain evidence="8">Bin4</strain>
    </source>
</reference>
<dbReference type="Pfam" id="PF04029">
    <property type="entry name" value="2-ph_phosp"/>
    <property type="match status" value="1"/>
</dbReference>
<dbReference type="RefSeq" id="WP_042703012.1">
    <property type="nucleotide sequence ID" value="NZ_JADIIN010000023.1"/>
</dbReference>